<sequence length="129" mass="14431">MRNWYTTQELAGLPGLPGTVPGVRKVAVRLEWESRKRLASKAIEYSFTCLPPETQSAILAKAVAEVEAPKESVSSALIEISKERDAKNTSRLNDIQREVMLARLAFIREIERMSVHVSQRAAIDLLVNL</sequence>
<evidence type="ECO:0000313" key="3">
    <source>
        <dbReference type="Proteomes" id="UP000772591"/>
    </source>
</evidence>
<proteinExistence type="predicted"/>
<keyword evidence="3" id="KW-1185">Reference proteome</keyword>
<dbReference type="SUPFAM" id="SSF46955">
    <property type="entry name" value="Putative DNA-binding domain"/>
    <property type="match status" value="1"/>
</dbReference>
<evidence type="ECO:0000313" key="2">
    <source>
        <dbReference type="EMBL" id="MBN3966394.1"/>
    </source>
</evidence>
<reference evidence="2 3" key="1">
    <citation type="journal article" date="2021" name="Int. J. Syst. Evol. Microbiol.">
        <title>Pseudomonas piscium sp. nov., Pseudomonas pisciculturae sp. nov., Pseudomonas mucoides sp. nov. and Pseudomonas neuropathica sp. nov. isolated from rainbow trout.</title>
        <authorList>
            <person name="Duman M."/>
            <person name="Mulet M."/>
            <person name="Altun S."/>
            <person name="Saticioglu I.B."/>
            <person name="Gomila M."/>
            <person name="Lalucat J."/>
            <person name="Garcia-Valdes E."/>
        </authorList>
    </citation>
    <scope>NUCLEOTIDE SEQUENCE [LARGE SCALE GENOMIC DNA]</scope>
    <source>
        <strain evidence="2 3">LMG 28632</strain>
    </source>
</reference>
<feature type="domain" description="HTH Mu-type" evidence="1">
    <location>
        <begin position="1"/>
        <end position="66"/>
    </location>
</feature>
<name>A0ABS3AGW4_9PSED</name>
<dbReference type="InterPro" id="IPR003314">
    <property type="entry name" value="Mu-type_HTH"/>
</dbReference>
<dbReference type="InterPro" id="IPR036388">
    <property type="entry name" value="WH-like_DNA-bd_sf"/>
</dbReference>
<dbReference type="PROSITE" id="PS51702">
    <property type="entry name" value="HTH_MU"/>
    <property type="match status" value="1"/>
</dbReference>
<organism evidence="2 3">
    <name type="scientific">Pseudomonas gregormendelii</name>
    <dbReference type="NCBI Taxonomy" id="1628277"/>
    <lineage>
        <taxon>Bacteria</taxon>
        <taxon>Pseudomonadati</taxon>
        <taxon>Pseudomonadota</taxon>
        <taxon>Gammaproteobacteria</taxon>
        <taxon>Pseudomonadales</taxon>
        <taxon>Pseudomonadaceae</taxon>
        <taxon>Pseudomonas</taxon>
    </lineage>
</organism>
<dbReference type="Pfam" id="PF02316">
    <property type="entry name" value="HTH_Tnp_Mu_1"/>
    <property type="match status" value="1"/>
</dbReference>
<gene>
    <name evidence="2" type="ORF">IMW75_14070</name>
</gene>
<dbReference type="EMBL" id="JADEVO010000017">
    <property type="protein sequence ID" value="MBN3966394.1"/>
    <property type="molecule type" value="Genomic_DNA"/>
</dbReference>
<dbReference type="Gene3D" id="1.10.10.10">
    <property type="entry name" value="Winged helix-like DNA-binding domain superfamily/Winged helix DNA-binding domain"/>
    <property type="match status" value="1"/>
</dbReference>
<protein>
    <recommendedName>
        <fullName evidence="1">HTH Mu-type domain-containing protein</fullName>
    </recommendedName>
</protein>
<dbReference type="RefSeq" id="WP_205892954.1">
    <property type="nucleotide sequence ID" value="NZ_JADEVO010000017.1"/>
</dbReference>
<accession>A0ABS3AGW4</accession>
<comment type="caution">
    <text evidence="2">The sequence shown here is derived from an EMBL/GenBank/DDBJ whole genome shotgun (WGS) entry which is preliminary data.</text>
</comment>
<dbReference type="InterPro" id="IPR009061">
    <property type="entry name" value="DNA-bd_dom_put_sf"/>
</dbReference>
<dbReference type="Proteomes" id="UP000772591">
    <property type="component" value="Unassembled WGS sequence"/>
</dbReference>
<evidence type="ECO:0000259" key="1">
    <source>
        <dbReference type="PROSITE" id="PS51702"/>
    </source>
</evidence>